<comment type="caution">
    <text evidence="1">The sequence shown here is derived from an EMBL/GenBank/DDBJ whole genome shotgun (WGS) entry which is preliminary data.</text>
</comment>
<dbReference type="EMBL" id="QTSX02002182">
    <property type="protein sequence ID" value="KAJ9077731.1"/>
    <property type="molecule type" value="Genomic_DNA"/>
</dbReference>
<keyword evidence="2" id="KW-1185">Reference proteome</keyword>
<accession>A0ACC2TTA5</accession>
<reference evidence="1" key="1">
    <citation type="submission" date="2022-04" db="EMBL/GenBank/DDBJ databases">
        <title>Genome of the entomopathogenic fungus Entomophthora muscae.</title>
        <authorList>
            <person name="Elya C."/>
            <person name="Lovett B.R."/>
            <person name="Lee E."/>
            <person name="Macias A.M."/>
            <person name="Hajek A.E."/>
            <person name="De Bivort B.L."/>
            <person name="Kasson M.T."/>
            <person name="De Fine Licht H.H."/>
            <person name="Stajich J.E."/>
        </authorList>
    </citation>
    <scope>NUCLEOTIDE SEQUENCE</scope>
    <source>
        <strain evidence="1">Berkeley</strain>
    </source>
</reference>
<protein>
    <submittedName>
        <fullName evidence="1">Uncharacterized protein</fullName>
    </submittedName>
</protein>
<gene>
    <name evidence="1" type="ORF">DSO57_1013996</name>
</gene>
<organism evidence="1 2">
    <name type="scientific">Entomophthora muscae</name>
    <dbReference type="NCBI Taxonomy" id="34485"/>
    <lineage>
        <taxon>Eukaryota</taxon>
        <taxon>Fungi</taxon>
        <taxon>Fungi incertae sedis</taxon>
        <taxon>Zoopagomycota</taxon>
        <taxon>Entomophthoromycotina</taxon>
        <taxon>Entomophthoromycetes</taxon>
        <taxon>Entomophthorales</taxon>
        <taxon>Entomophthoraceae</taxon>
        <taxon>Entomophthora</taxon>
    </lineage>
</organism>
<evidence type="ECO:0000313" key="1">
    <source>
        <dbReference type="EMBL" id="KAJ9077731.1"/>
    </source>
</evidence>
<name>A0ACC2TTA5_9FUNG</name>
<proteinExistence type="predicted"/>
<sequence length="506" mass="54570">MLSKQAFAAEKRALFSSAIPQAMNKKSNSVYIVDPNGPHFPLKLISPRKLCSHGPSLDHGHTPPPMKFTDREAAPSPEHFSMYTLQDSPIPAALPISTHLYTCNSRWNPENTNLFTHLEELLDFDNPALAKKANHYNIVVVETAPNTPPSSPGPSDSLLQESTAPGDHSSMISGINQSVAACNSASQATYGEANEKACTSGAPCPAFPIFEPNLKNISGSMYDSPLVGPSNQSEQPHASMAATPATGTNNMACGSAAPALSFLNKGGNLVNISNQCGDSPFVVDSYGNVNQLANRVNGSSGFAPEISLKISDDDNNAYPKKKQDNLNSCSNMKAGSNLKSFSINPKVDNVVTTNSSKEFEFKNLYADIDTNAGNINYNLICNNVTKLTEHIHSNPRFLNFNPASNLAGVGQERIINNHTNLDWFSHDPNLDVHNGSEFYSSEPMETENMPNAHPPNGKHFGYLNSPMETDTPSGVPNISNQPMDEENTPKEIADIEASIAALNQRD</sequence>
<dbReference type="Proteomes" id="UP001165960">
    <property type="component" value="Unassembled WGS sequence"/>
</dbReference>
<evidence type="ECO:0000313" key="2">
    <source>
        <dbReference type="Proteomes" id="UP001165960"/>
    </source>
</evidence>